<dbReference type="EMBL" id="JAINUF010000004">
    <property type="protein sequence ID" value="KAJ8364202.1"/>
    <property type="molecule type" value="Genomic_DNA"/>
</dbReference>
<reference evidence="1" key="1">
    <citation type="journal article" date="2023" name="Science">
        <title>Genome structures resolve the early diversification of teleost fishes.</title>
        <authorList>
            <person name="Parey E."/>
            <person name="Louis A."/>
            <person name="Montfort J."/>
            <person name="Bouchez O."/>
            <person name="Roques C."/>
            <person name="Iampietro C."/>
            <person name="Lluch J."/>
            <person name="Castinel A."/>
            <person name="Donnadieu C."/>
            <person name="Desvignes T."/>
            <person name="Floi Bucao C."/>
            <person name="Jouanno E."/>
            <person name="Wen M."/>
            <person name="Mejri S."/>
            <person name="Dirks R."/>
            <person name="Jansen H."/>
            <person name="Henkel C."/>
            <person name="Chen W.J."/>
            <person name="Zahm M."/>
            <person name="Cabau C."/>
            <person name="Klopp C."/>
            <person name="Thompson A.W."/>
            <person name="Robinson-Rechavi M."/>
            <person name="Braasch I."/>
            <person name="Lecointre G."/>
            <person name="Bobe J."/>
            <person name="Postlethwait J.H."/>
            <person name="Berthelot C."/>
            <person name="Roest Crollius H."/>
            <person name="Guiguen Y."/>
        </authorList>
    </citation>
    <scope>NUCLEOTIDE SEQUENCE</scope>
    <source>
        <strain evidence="1">WJC10195</strain>
    </source>
</reference>
<name>A0A9Q1J151_SYNKA</name>
<protein>
    <submittedName>
        <fullName evidence="1">Uncharacterized protein</fullName>
    </submittedName>
</protein>
<proteinExistence type="predicted"/>
<keyword evidence="2" id="KW-1185">Reference proteome</keyword>
<gene>
    <name evidence="1" type="ORF">SKAU_G00130330</name>
</gene>
<evidence type="ECO:0000313" key="2">
    <source>
        <dbReference type="Proteomes" id="UP001152622"/>
    </source>
</evidence>
<dbReference type="Proteomes" id="UP001152622">
    <property type="component" value="Chromosome 4"/>
</dbReference>
<organism evidence="1 2">
    <name type="scientific">Synaphobranchus kaupii</name>
    <name type="common">Kaup's arrowtooth eel</name>
    <dbReference type="NCBI Taxonomy" id="118154"/>
    <lineage>
        <taxon>Eukaryota</taxon>
        <taxon>Metazoa</taxon>
        <taxon>Chordata</taxon>
        <taxon>Craniata</taxon>
        <taxon>Vertebrata</taxon>
        <taxon>Euteleostomi</taxon>
        <taxon>Actinopterygii</taxon>
        <taxon>Neopterygii</taxon>
        <taxon>Teleostei</taxon>
        <taxon>Anguilliformes</taxon>
        <taxon>Synaphobranchidae</taxon>
        <taxon>Synaphobranchus</taxon>
    </lineage>
</organism>
<sequence>MALCSRTLELVGCRYAGGCGEECARWAEALRQLARSPVGERWWREAARVRHSNNIRLNDCPSYRSVCPLQFKGAEQSPRPTEAVTSEE</sequence>
<comment type="caution">
    <text evidence="1">The sequence shown here is derived from an EMBL/GenBank/DDBJ whole genome shotgun (WGS) entry which is preliminary data.</text>
</comment>
<dbReference type="AlphaFoldDB" id="A0A9Q1J151"/>
<accession>A0A9Q1J151</accession>
<evidence type="ECO:0000313" key="1">
    <source>
        <dbReference type="EMBL" id="KAJ8364202.1"/>
    </source>
</evidence>